<comment type="caution">
    <text evidence="1">The sequence shown here is derived from an EMBL/GenBank/DDBJ whole genome shotgun (WGS) entry which is preliminary data.</text>
</comment>
<proteinExistence type="predicted"/>
<protein>
    <recommendedName>
        <fullName evidence="3">N-acetyltransferase domain-containing protein</fullName>
    </recommendedName>
</protein>
<name>A0A9X2ADL9_9BACL</name>
<dbReference type="InterPro" id="IPR038764">
    <property type="entry name" value="GNAT_N_AcTrfase_prd"/>
</dbReference>
<evidence type="ECO:0000313" key="2">
    <source>
        <dbReference type="Proteomes" id="UP001139263"/>
    </source>
</evidence>
<reference evidence="1" key="1">
    <citation type="submission" date="2022-03" db="EMBL/GenBank/DDBJ databases">
        <title>Draft Genome Sequence of Firmicute Strain S0AB, a Heterotrophic Iron/Sulfur-Oxidizing Extreme Acidophile.</title>
        <authorList>
            <person name="Vergara E."/>
            <person name="Pakostova E."/>
            <person name="Johnson D.B."/>
            <person name="Holmes D.S."/>
        </authorList>
    </citation>
    <scope>NUCLEOTIDE SEQUENCE</scope>
    <source>
        <strain evidence="1">S0AB</strain>
    </source>
</reference>
<keyword evidence="2" id="KW-1185">Reference proteome</keyword>
<dbReference type="Proteomes" id="UP001139263">
    <property type="component" value="Unassembled WGS sequence"/>
</dbReference>
<dbReference type="EMBL" id="JALBUF010000001">
    <property type="protein sequence ID" value="MCI0182291.1"/>
    <property type="molecule type" value="Genomic_DNA"/>
</dbReference>
<dbReference type="Gene3D" id="3.40.630.30">
    <property type="match status" value="1"/>
</dbReference>
<dbReference type="PANTHER" id="PTHR41700">
    <property type="entry name" value="GCN5-RELATED N-ACETYLTRANSFERASE"/>
    <property type="match status" value="1"/>
</dbReference>
<dbReference type="PANTHER" id="PTHR41700:SF1">
    <property type="entry name" value="N-ACETYLTRANSFERASE DOMAIN-CONTAINING PROTEIN"/>
    <property type="match status" value="1"/>
</dbReference>
<dbReference type="SUPFAM" id="SSF55729">
    <property type="entry name" value="Acyl-CoA N-acyltransferases (Nat)"/>
    <property type="match status" value="1"/>
</dbReference>
<gene>
    <name evidence="1" type="ORF">MM817_00550</name>
</gene>
<accession>A0A9X2ADL9</accession>
<organism evidence="1 2">
    <name type="scientific">Sulfoacidibacillus ferrooxidans</name>
    <dbReference type="NCBI Taxonomy" id="2005001"/>
    <lineage>
        <taxon>Bacteria</taxon>
        <taxon>Bacillati</taxon>
        <taxon>Bacillota</taxon>
        <taxon>Bacilli</taxon>
        <taxon>Bacillales</taxon>
        <taxon>Alicyclobacillaceae</taxon>
        <taxon>Sulfoacidibacillus</taxon>
    </lineage>
</organism>
<dbReference type="InterPro" id="IPR016181">
    <property type="entry name" value="Acyl_CoA_acyltransferase"/>
</dbReference>
<dbReference type="RefSeq" id="WP_241711895.1">
    <property type="nucleotide sequence ID" value="NZ_JALBUF010000001.1"/>
</dbReference>
<sequence>MSKHRIREALSLKDLEQCKHMATAVWGQDSSCSVAQMSVHARNGGVVLLAFEDEMAIGFSLSFPALWKGRWVLWSHETAVIDQAIHQGIGYRLKLAQRARADALGYSSIVWTFDPLVSRNAHFNVNKLKAKVADFIPNCYGVMTGDQLNEGVESDRFLVLWEWSKGIDGIDRSCDANEKAEQNLGGKSVFAITCTGEQQPVSHRIDEFADTILVEIPGDLKRLPDMLTRVKWVDAMRKAVVTLQAANYRIVQFTYQPSRNVGCYIWGRVE</sequence>
<dbReference type="AlphaFoldDB" id="A0A9X2ADL9"/>
<evidence type="ECO:0008006" key="3">
    <source>
        <dbReference type="Google" id="ProtNLM"/>
    </source>
</evidence>
<evidence type="ECO:0000313" key="1">
    <source>
        <dbReference type="EMBL" id="MCI0182291.1"/>
    </source>
</evidence>